<keyword evidence="2" id="KW-1185">Reference proteome</keyword>
<evidence type="ECO:0000313" key="2">
    <source>
        <dbReference type="Proteomes" id="UP000829341"/>
    </source>
</evidence>
<accession>A0AC61TT64</accession>
<organism evidence="1 2">
    <name type="scientific">Aeromonas phage vB_ AhaP_PT2</name>
    <dbReference type="NCBI Taxonomy" id="2924715"/>
    <lineage>
        <taxon>Viruses</taxon>
        <taxon>Duplodnaviria</taxon>
        <taxon>Heunggongvirae</taxon>
        <taxon>Uroviricota</taxon>
        <taxon>Caudoviricetes</taxon>
        <taxon>Autographivirales</taxon>
        <taxon>Autotranscriptaviridae</taxon>
        <taxon>Studiervirinae</taxon>
        <taxon>Armandvirus</taxon>
        <taxon>Armandvirus PT2</taxon>
    </lineage>
</organism>
<protein>
    <submittedName>
        <fullName evidence="1">Uncharacterized protein</fullName>
    </submittedName>
</protein>
<dbReference type="EMBL" id="OM716005">
    <property type="protein sequence ID" value="UNI71902.1"/>
    <property type="molecule type" value="Genomic_DNA"/>
</dbReference>
<name>A0AC61TT64_9CAUD</name>
<evidence type="ECO:0000313" key="1">
    <source>
        <dbReference type="EMBL" id="UNI71902.1"/>
    </source>
</evidence>
<reference evidence="1" key="1">
    <citation type="submission" date="2022-02" db="EMBL/GenBank/DDBJ databases">
        <authorList>
            <person name="Zhang L."/>
            <person name="Yu H."/>
            <person name="Feng C."/>
        </authorList>
    </citation>
    <scope>NUCLEOTIDE SEQUENCE</scope>
</reference>
<dbReference type="Proteomes" id="UP000829341">
    <property type="component" value="Segment"/>
</dbReference>
<sequence>MAETLGQKQRRFVKMVSKLIDFAYANGYELTFGDAYRDPRLHGEMGVKKGYGHSKSNHKIRLAVDFNLFKDGKFLTSSEDHKPLGEYWESIGGTWGGRFNDGNHYSLEHNGTK</sequence>
<proteinExistence type="predicted"/>